<reference evidence="4" key="2">
    <citation type="submission" date="2023-05" db="EMBL/GenBank/DDBJ databases">
        <authorList>
            <consortium name="Lawrence Berkeley National Laboratory"/>
            <person name="Steindorff A."/>
            <person name="Hensen N."/>
            <person name="Bonometti L."/>
            <person name="Westerberg I."/>
            <person name="Brannstrom I.O."/>
            <person name="Guillou S."/>
            <person name="Cros-Aarteil S."/>
            <person name="Calhoun S."/>
            <person name="Haridas S."/>
            <person name="Kuo A."/>
            <person name="Mondo S."/>
            <person name="Pangilinan J."/>
            <person name="Riley R."/>
            <person name="Labutti K."/>
            <person name="Andreopoulos B."/>
            <person name="Lipzen A."/>
            <person name="Chen C."/>
            <person name="Yanf M."/>
            <person name="Daum C."/>
            <person name="Ng V."/>
            <person name="Clum A."/>
            <person name="Ohm R."/>
            <person name="Martin F."/>
            <person name="Silar P."/>
            <person name="Natvig D."/>
            <person name="Lalanne C."/>
            <person name="Gautier V."/>
            <person name="Ament-Velasquez S.L."/>
            <person name="Kruys A."/>
            <person name="Hutchinson M.I."/>
            <person name="Powell A.J."/>
            <person name="Barry K."/>
            <person name="Miller A.N."/>
            <person name="Grigoriev I.V."/>
            <person name="Debuchy R."/>
            <person name="Gladieux P."/>
            <person name="Thoren M.H."/>
            <person name="Johannesson H."/>
        </authorList>
    </citation>
    <scope>NUCLEOTIDE SEQUENCE</scope>
    <source>
        <strain evidence="4">CBS 538.74</strain>
    </source>
</reference>
<keyword evidence="2" id="KW-0472">Membrane</keyword>
<dbReference type="GO" id="GO:0030151">
    <property type="term" value="F:molybdenum ion binding"/>
    <property type="evidence" value="ECO:0007669"/>
    <property type="project" value="InterPro"/>
</dbReference>
<dbReference type="AlphaFoldDB" id="A0AAN6VH89"/>
<dbReference type="SUPFAM" id="SSF50800">
    <property type="entry name" value="PK beta-barrel domain-like"/>
    <property type="match status" value="1"/>
</dbReference>
<evidence type="ECO:0000313" key="4">
    <source>
        <dbReference type="EMBL" id="KAK4151259.1"/>
    </source>
</evidence>
<dbReference type="Pfam" id="PF03473">
    <property type="entry name" value="MOSC"/>
    <property type="match status" value="1"/>
</dbReference>
<name>A0AAN6VH89_9PEZI</name>
<dbReference type="GO" id="GO:0030170">
    <property type="term" value="F:pyridoxal phosphate binding"/>
    <property type="evidence" value="ECO:0007669"/>
    <property type="project" value="InterPro"/>
</dbReference>
<evidence type="ECO:0000259" key="3">
    <source>
        <dbReference type="PROSITE" id="PS51340"/>
    </source>
</evidence>
<comment type="caution">
    <text evidence="4">The sequence shown here is derived from an EMBL/GenBank/DDBJ whole genome shotgun (WGS) entry which is preliminary data.</text>
</comment>
<evidence type="ECO:0000256" key="2">
    <source>
        <dbReference type="SAM" id="Phobius"/>
    </source>
</evidence>
<proteinExistence type="predicted"/>
<protein>
    <recommendedName>
        <fullName evidence="3">MOSC domain-containing protein</fullName>
    </recommendedName>
</protein>
<reference evidence="4" key="1">
    <citation type="journal article" date="2023" name="Mol. Phylogenet. Evol.">
        <title>Genome-scale phylogeny and comparative genomics of the fungal order Sordariales.</title>
        <authorList>
            <person name="Hensen N."/>
            <person name="Bonometti L."/>
            <person name="Westerberg I."/>
            <person name="Brannstrom I.O."/>
            <person name="Guillou S."/>
            <person name="Cros-Aarteil S."/>
            <person name="Calhoun S."/>
            <person name="Haridas S."/>
            <person name="Kuo A."/>
            <person name="Mondo S."/>
            <person name="Pangilinan J."/>
            <person name="Riley R."/>
            <person name="LaButti K."/>
            <person name="Andreopoulos B."/>
            <person name="Lipzen A."/>
            <person name="Chen C."/>
            <person name="Yan M."/>
            <person name="Daum C."/>
            <person name="Ng V."/>
            <person name="Clum A."/>
            <person name="Steindorff A."/>
            <person name="Ohm R.A."/>
            <person name="Martin F."/>
            <person name="Silar P."/>
            <person name="Natvig D.O."/>
            <person name="Lalanne C."/>
            <person name="Gautier V."/>
            <person name="Ament-Velasquez S.L."/>
            <person name="Kruys A."/>
            <person name="Hutchinson M.I."/>
            <person name="Powell A.J."/>
            <person name="Barry K."/>
            <person name="Miller A.N."/>
            <person name="Grigoriev I.V."/>
            <person name="Debuchy R."/>
            <person name="Gladieux P."/>
            <person name="Hiltunen Thoren M."/>
            <person name="Johannesson H."/>
        </authorList>
    </citation>
    <scope>NUCLEOTIDE SEQUENCE</scope>
    <source>
        <strain evidence="4">CBS 538.74</strain>
    </source>
</reference>
<dbReference type="InterPro" id="IPR005302">
    <property type="entry name" value="MoCF_Sase_C"/>
</dbReference>
<keyword evidence="2" id="KW-1133">Transmembrane helix</keyword>
<accession>A0AAN6VH89</accession>
<gene>
    <name evidence="4" type="ORF">C8A00DRAFT_17311</name>
</gene>
<dbReference type="PROSITE" id="PS51340">
    <property type="entry name" value="MOSC"/>
    <property type="match status" value="1"/>
</dbReference>
<dbReference type="Proteomes" id="UP001302745">
    <property type="component" value="Unassembled WGS sequence"/>
</dbReference>
<dbReference type="InterPro" id="IPR011037">
    <property type="entry name" value="Pyrv_Knase-like_insert_dom_sf"/>
</dbReference>
<sequence>MDGSTAPRSAPAAIDASSAFMLLITIFAFFLPLVLYFPPVPPSSRDALLETHTQVGLGPSESGLRRRRPGRREEEESHLKDNNKIRSLWIYPLKSCKGIEVRQSKVLPTGLEFDRLYTFAQLKSPFPVGVQEEEAAGTTNPSNDENDDRGGGGGGGGGHTWQFITQRQFPRLATVRVDLFMPDIIKARGQPTKVTSAPFLLVSFPWRERGVRGVLGWVAAKVARGWRAQPEMEFVLPVAFPSSTSSCGGSSYKLEDVTIWRDTVTALNLEPELPRELGLYLGVSNRLGLFRVDPARLRKVARCAPTKAEAGYQPVAGFQDAYPLHLLNLTSVRDFEDKIDKDEALRELDPRRFRANIIVDGDDDTPPYDEETWKKVRFTPGSSSKREASTFHVSCRTVRCKLPNVDQDSGVRHAVEPDRALRKYREVDEGAKHKGCLGMQMTPLFSKTDSPEDLESWVEVGMSVEVLERGNHVYILQ</sequence>
<dbReference type="PANTHER" id="PTHR14237:SF23">
    <property type="entry name" value="MOSC DOMAIN PROTEIN (AFU_ORTHOLOGUE AFUA_7G05900)"/>
    <property type="match status" value="1"/>
</dbReference>
<dbReference type="GO" id="GO:0003824">
    <property type="term" value="F:catalytic activity"/>
    <property type="evidence" value="ECO:0007669"/>
    <property type="project" value="InterPro"/>
</dbReference>
<dbReference type="Pfam" id="PF03476">
    <property type="entry name" value="MOSC_N"/>
    <property type="match status" value="1"/>
</dbReference>
<feature type="region of interest" description="Disordered" evidence="1">
    <location>
        <begin position="52"/>
        <end position="79"/>
    </location>
</feature>
<evidence type="ECO:0000256" key="1">
    <source>
        <dbReference type="SAM" id="MobiDB-lite"/>
    </source>
</evidence>
<feature type="transmembrane region" description="Helical" evidence="2">
    <location>
        <begin position="12"/>
        <end position="37"/>
    </location>
</feature>
<keyword evidence="2" id="KW-0812">Transmembrane</keyword>
<feature type="domain" description="MOSC" evidence="3">
    <location>
        <begin position="295"/>
        <end position="467"/>
    </location>
</feature>
<dbReference type="InterPro" id="IPR005303">
    <property type="entry name" value="MOCOS_middle"/>
</dbReference>
<feature type="region of interest" description="Disordered" evidence="1">
    <location>
        <begin position="130"/>
        <end position="160"/>
    </location>
</feature>
<evidence type="ECO:0000313" key="5">
    <source>
        <dbReference type="Proteomes" id="UP001302745"/>
    </source>
</evidence>
<keyword evidence="5" id="KW-1185">Reference proteome</keyword>
<organism evidence="4 5">
    <name type="scientific">Chaetomidium leptoderma</name>
    <dbReference type="NCBI Taxonomy" id="669021"/>
    <lineage>
        <taxon>Eukaryota</taxon>
        <taxon>Fungi</taxon>
        <taxon>Dikarya</taxon>
        <taxon>Ascomycota</taxon>
        <taxon>Pezizomycotina</taxon>
        <taxon>Sordariomycetes</taxon>
        <taxon>Sordariomycetidae</taxon>
        <taxon>Sordariales</taxon>
        <taxon>Chaetomiaceae</taxon>
        <taxon>Chaetomidium</taxon>
    </lineage>
</organism>
<dbReference type="EMBL" id="MU857024">
    <property type="protein sequence ID" value="KAK4151259.1"/>
    <property type="molecule type" value="Genomic_DNA"/>
</dbReference>
<dbReference type="PANTHER" id="PTHR14237">
    <property type="entry name" value="MOLYBDOPTERIN COFACTOR SULFURASE MOSC"/>
    <property type="match status" value="1"/>
</dbReference>